<dbReference type="Gene3D" id="3.30.1370.120">
    <property type="match status" value="1"/>
</dbReference>
<protein>
    <recommendedName>
        <fullName evidence="10">Secretin/TonB short N-terminal domain-containing protein</fullName>
    </recommendedName>
</protein>
<dbReference type="EMBL" id="LPBJ01000095">
    <property type="protein sequence ID" value="KVP89349.1"/>
    <property type="molecule type" value="Genomic_DNA"/>
</dbReference>
<evidence type="ECO:0000256" key="4">
    <source>
        <dbReference type="ARBA" id="ARBA00023136"/>
    </source>
</evidence>
<dbReference type="Pfam" id="PF03958">
    <property type="entry name" value="Secretin_N"/>
    <property type="match status" value="1"/>
</dbReference>
<keyword evidence="12" id="KW-1185">Reference proteome</keyword>
<evidence type="ECO:0000256" key="8">
    <source>
        <dbReference type="SAM" id="MobiDB-lite"/>
    </source>
</evidence>
<evidence type="ECO:0000256" key="1">
    <source>
        <dbReference type="ARBA" id="ARBA00004370"/>
    </source>
</evidence>
<dbReference type="GO" id="GO:0009279">
    <property type="term" value="C:cell outer membrane"/>
    <property type="evidence" value="ECO:0007669"/>
    <property type="project" value="UniProtKB-SubCell"/>
</dbReference>
<keyword evidence="4" id="KW-0472">Membrane</keyword>
<evidence type="ECO:0000313" key="11">
    <source>
        <dbReference type="EMBL" id="KVP89349.1"/>
    </source>
</evidence>
<evidence type="ECO:0000256" key="2">
    <source>
        <dbReference type="ARBA" id="ARBA00022448"/>
    </source>
</evidence>
<evidence type="ECO:0000259" key="10">
    <source>
        <dbReference type="SMART" id="SM00965"/>
    </source>
</evidence>
<dbReference type="Proteomes" id="UP000056453">
    <property type="component" value="Unassembled WGS sequence"/>
</dbReference>
<dbReference type="InterPro" id="IPR038591">
    <property type="entry name" value="NolW-like_sf"/>
</dbReference>
<evidence type="ECO:0000256" key="3">
    <source>
        <dbReference type="ARBA" id="ARBA00022729"/>
    </source>
</evidence>
<dbReference type="InterPro" id="IPR011990">
    <property type="entry name" value="TPR-like_helical_dom_sf"/>
</dbReference>
<name>A0AAW3MMU3_9BURK</name>
<sequence>MKRLTTLALVASTLATTGCAVTQHVGDMVRGPVSKASALTKDGKPADAIAVLNRAHQENAGDVEVSVALAKTRSTFVNREVHEANVALERGNDDDALKHLQNAQKSDPRNMIVQQQIARVMRRAQLRETLKQAAQMRATDPDEALARVNGVLAEQPDFREAQALREQLSRNIEKDALSRPRLSASLRKPVSLNFRSQPLQNIFDVISRMSGVNFVFDKDVQLSTPASIFASKTTAEDAINLLLRTNQLGRRVLDSKTLLIYPARPDKDRNYKEFAIRSFYLSQADAKNVMAALRQMIKPKEVYVDERTNAVIVRDTPATLDVAERIVRGLDIPQSEVTLDVQILEVNTNDKIDLGVNPPGAITGTVGFDASKPFTVGDLLHFHGNDVKLDGLKATINFLQQQGKTKLLANPKIRVRNLEKASVSIGERVPVVTTTVNQGVSSESVAYQDVGLTLKVEPRITLDNEVAIKVNLENSDIVGEDKSKMGTPLYTLGTRKAETLMTARDDETQVLAGLIKHTQKESTLGLPFLSQMPILGRAFGSKLDQDNDTELVLLVTPHIERNLALPAASTSTFDSGTEAEVTSEPMTLSNPGDNNAAKDDGPVMTDTIKPVEPSAANAASVTSAANAAGGAASQSAGSGDAHASAPAPASSPLAAPIDAASDGKPAA</sequence>
<keyword evidence="3 9" id="KW-0732">Signal</keyword>
<proteinExistence type="inferred from homology"/>
<dbReference type="GO" id="GO:0009306">
    <property type="term" value="P:protein secretion"/>
    <property type="evidence" value="ECO:0007669"/>
    <property type="project" value="InterPro"/>
</dbReference>
<dbReference type="SMART" id="SM00965">
    <property type="entry name" value="STN"/>
    <property type="match status" value="1"/>
</dbReference>
<dbReference type="PRINTS" id="PR00811">
    <property type="entry name" value="BCTERIALGSPD"/>
</dbReference>
<evidence type="ECO:0000256" key="6">
    <source>
        <dbReference type="RuleBase" id="RU004003"/>
    </source>
</evidence>
<evidence type="ECO:0000313" key="12">
    <source>
        <dbReference type="Proteomes" id="UP000056453"/>
    </source>
</evidence>
<dbReference type="InterPro" id="IPR005644">
    <property type="entry name" value="NolW-like"/>
</dbReference>
<feature type="chain" id="PRO_5044025528" description="Secretin/TonB short N-terminal domain-containing protein" evidence="9">
    <location>
        <begin position="21"/>
        <end position="667"/>
    </location>
</feature>
<keyword evidence="2 7" id="KW-0813">Transport</keyword>
<feature type="signal peptide" evidence="9">
    <location>
        <begin position="1"/>
        <end position="20"/>
    </location>
</feature>
<dbReference type="GO" id="GO:0015627">
    <property type="term" value="C:type II protein secretion system complex"/>
    <property type="evidence" value="ECO:0007669"/>
    <property type="project" value="TreeGrafter"/>
</dbReference>
<organism evidence="11 12">
    <name type="scientific">Burkholderia ubonensis</name>
    <dbReference type="NCBI Taxonomy" id="101571"/>
    <lineage>
        <taxon>Bacteria</taxon>
        <taxon>Pseudomonadati</taxon>
        <taxon>Pseudomonadota</taxon>
        <taxon>Betaproteobacteria</taxon>
        <taxon>Burkholderiales</taxon>
        <taxon>Burkholderiaceae</taxon>
        <taxon>Burkholderia</taxon>
        <taxon>Burkholderia cepacia complex</taxon>
    </lineage>
</organism>
<dbReference type="RefSeq" id="WP_059956611.1">
    <property type="nucleotide sequence ID" value="NZ_LPBJ01000095.1"/>
</dbReference>
<dbReference type="PRINTS" id="PR01032">
    <property type="entry name" value="PHAGEIV"/>
</dbReference>
<dbReference type="Gene3D" id="1.25.40.10">
    <property type="entry name" value="Tetratricopeptide repeat domain"/>
    <property type="match status" value="1"/>
</dbReference>
<dbReference type="InterPro" id="IPR011662">
    <property type="entry name" value="Secretin/TonB_short_N"/>
</dbReference>
<feature type="domain" description="Secretin/TonB short N-terminal" evidence="10">
    <location>
        <begin position="212"/>
        <end position="263"/>
    </location>
</feature>
<comment type="similarity">
    <text evidence="6">Belongs to the bacterial secretin family.</text>
</comment>
<dbReference type="PANTHER" id="PTHR30332:SF17">
    <property type="entry name" value="TYPE IV PILIATION SYSTEM PROTEIN DR_0774-RELATED"/>
    <property type="match status" value="1"/>
</dbReference>
<dbReference type="InterPro" id="IPR050810">
    <property type="entry name" value="Bact_Secretion_Sys_Channel"/>
</dbReference>
<evidence type="ECO:0000256" key="9">
    <source>
        <dbReference type="SAM" id="SignalP"/>
    </source>
</evidence>
<keyword evidence="5" id="KW-0998">Cell outer membrane</keyword>
<feature type="compositionally biased region" description="Polar residues" evidence="8">
    <location>
        <begin position="584"/>
        <end position="593"/>
    </location>
</feature>
<comment type="caution">
    <text evidence="11">The sequence shown here is derived from an EMBL/GenBank/DDBJ whole genome shotgun (WGS) entry which is preliminary data.</text>
</comment>
<dbReference type="Pfam" id="PF00263">
    <property type="entry name" value="Secretin"/>
    <property type="match status" value="1"/>
</dbReference>
<dbReference type="InterPro" id="IPR004846">
    <property type="entry name" value="T2SS/T3SS_dom"/>
</dbReference>
<dbReference type="InterPro" id="IPR001775">
    <property type="entry name" value="GspD/PilQ"/>
</dbReference>
<feature type="region of interest" description="Disordered" evidence="8">
    <location>
        <begin position="570"/>
        <end position="667"/>
    </location>
</feature>
<comment type="subcellular location">
    <subcellularLocation>
        <location evidence="7">Cell outer membrane</location>
    </subcellularLocation>
    <subcellularLocation>
        <location evidence="1">Membrane</location>
    </subcellularLocation>
</comment>
<dbReference type="PROSITE" id="PS51257">
    <property type="entry name" value="PROKAR_LIPOPROTEIN"/>
    <property type="match status" value="1"/>
</dbReference>
<dbReference type="PANTHER" id="PTHR30332">
    <property type="entry name" value="PROBABLE GENERAL SECRETION PATHWAY PROTEIN D"/>
    <property type="match status" value="1"/>
</dbReference>
<evidence type="ECO:0000256" key="5">
    <source>
        <dbReference type="ARBA" id="ARBA00023237"/>
    </source>
</evidence>
<feature type="compositionally biased region" description="Low complexity" evidence="8">
    <location>
        <begin position="613"/>
        <end position="660"/>
    </location>
</feature>
<gene>
    <name evidence="11" type="ORF">WJ96_20350</name>
</gene>
<dbReference type="Gene3D" id="3.55.50.30">
    <property type="match status" value="1"/>
</dbReference>
<dbReference type="SUPFAM" id="SSF48452">
    <property type="entry name" value="TPR-like"/>
    <property type="match status" value="1"/>
</dbReference>
<reference evidence="11 12" key="1">
    <citation type="submission" date="2015-11" db="EMBL/GenBank/DDBJ databases">
        <title>Expanding the genomic diversity of Burkholderia species for the development of highly accurate diagnostics.</title>
        <authorList>
            <person name="Sahl J."/>
            <person name="Keim P."/>
            <person name="Wagner D."/>
        </authorList>
    </citation>
    <scope>NUCLEOTIDE SEQUENCE [LARGE SCALE GENOMIC DNA]</scope>
    <source>
        <strain evidence="11 12">MSMB1808WGS</strain>
    </source>
</reference>
<accession>A0AAW3MMU3</accession>
<dbReference type="AlphaFoldDB" id="A0AAW3MMU3"/>
<evidence type="ECO:0000256" key="7">
    <source>
        <dbReference type="RuleBase" id="RU004004"/>
    </source>
</evidence>